<dbReference type="Pfam" id="PF06201">
    <property type="entry name" value="PITH"/>
    <property type="match status" value="1"/>
</dbReference>
<proteinExistence type="inferred from homology"/>
<evidence type="ECO:0000256" key="1">
    <source>
        <dbReference type="ARBA" id="ARBA00025788"/>
    </source>
</evidence>
<reference evidence="3" key="1">
    <citation type="submission" date="2021-01" db="EMBL/GenBank/DDBJ databases">
        <authorList>
            <person name="Corre E."/>
            <person name="Pelletier E."/>
            <person name="Niang G."/>
            <person name="Scheremetjew M."/>
            <person name="Finn R."/>
            <person name="Kale V."/>
            <person name="Holt S."/>
            <person name="Cochrane G."/>
            <person name="Meng A."/>
            <person name="Brown T."/>
            <person name="Cohen L."/>
        </authorList>
    </citation>
    <scope>NUCLEOTIDE SEQUENCE</scope>
</reference>
<dbReference type="EMBL" id="HBFQ01065235">
    <property type="protein sequence ID" value="CAD8871944.1"/>
    <property type="molecule type" value="Transcribed_RNA"/>
</dbReference>
<dbReference type="InterPro" id="IPR037047">
    <property type="entry name" value="PITH_dom_sf"/>
</dbReference>
<dbReference type="InterPro" id="IPR010400">
    <property type="entry name" value="PITH_dom"/>
</dbReference>
<name>A0A7S1B193_NOCSC</name>
<sequence>MAVFGDDLTDLIETQTVGCLNQDEANPVGNLFKEGAFLQSAPDVDEQLLICVRFRAPVKLSGIGFAGNSGDETGPQEIKLFQNKPDIGFADAEDEKPAEELTLTPEEVDVGVVKPVRFVKFQNVSSLQIFVHSNFGADVTKIERLVIRGQPAQAMDMANWKPVKG</sequence>
<dbReference type="InterPro" id="IPR008979">
    <property type="entry name" value="Galactose-bd-like_sf"/>
</dbReference>
<dbReference type="PANTHER" id="PTHR12175">
    <property type="entry name" value="AD039 HT014 THIOREDOXIN FAMILY TRP26"/>
    <property type="match status" value="1"/>
</dbReference>
<dbReference type="SUPFAM" id="SSF49785">
    <property type="entry name" value="Galactose-binding domain-like"/>
    <property type="match status" value="1"/>
</dbReference>
<dbReference type="Gene3D" id="2.60.120.470">
    <property type="entry name" value="PITH domain"/>
    <property type="match status" value="1"/>
</dbReference>
<dbReference type="PROSITE" id="PS51532">
    <property type="entry name" value="PITH"/>
    <property type="match status" value="1"/>
</dbReference>
<evidence type="ECO:0000313" key="3">
    <source>
        <dbReference type="EMBL" id="CAD8871944.1"/>
    </source>
</evidence>
<gene>
    <name evidence="3" type="ORF">NSCI0253_LOCUS46301</name>
</gene>
<dbReference type="InterPro" id="IPR045099">
    <property type="entry name" value="PITH1-like"/>
</dbReference>
<evidence type="ECO:0000259" key="2">
    <source>
        <dbReference type="PROSITE" id="PS51532"/>
    </source>
</evidence>
<dbReference type="GO" id="GO:0005737">
    <property type="term" value="C:cytoplasm"/>
    <property type="evidence" value="ECO:0007669"/>
    <property type="project" value="UniProtKB-ARBA"/>
</dbReference>
<feature type="domain" description="PITH" evidence="2">
    <location>
        <begin position="1"/>
        <end position="165"/>
    </location>
</feature>
<protein>
    <recommendedName>
        <fullName evidence="2">PITH domain-containing protein</fullName>
    </recommendedName>
</protein>
<organism evidence="3">
    <name type="scientific">Noctiluca scintillans</name>
    <name type="common">Sea sparkle</name>
    <name type="synonym">Red tide dinoflagellate</name>
    <dbReference type="NCBI Taxonomy" id="2966"/>
    <lineage>
        <taxon>Eukaryota</taxon>
        <taxon>Sar</taxon>
        <taxon>Alveolata</taxon>
        <taxon>Dinophyceae</taxon>
        <taxon>Noctilucales</taxon>
        <taxon>Noctilucaceae</taxon>
        <taxon>Noctiluca</taxon>
    </lineage>
</organism>
<dbReference type="PANTHER" id="PTHR12175:SF5">
    <property type="entry name" value="OS03G0795500 PROTEIN"/>
    <property type="match status" value="1"/>
</dbReference>
<dbReference type="AlphaFoldDB" id="A0A7S1B193"/>
<accession>A0A7S1B193</accession>
<comment type="similarity">
    <text evidence="1">Belongs to the PITHD1 family.</text>
</comment>